<reference evidence="1 2" key="1">
    <citation type="journal article" date="2018" name="Genome Biol. Evol.">
        <title>Multiple Roots of Fruiting Body Formation in Amoebozoa.</title>
        <authorList>
            <person name="Hillmann F."/>
            <person name="Forbes G."/>
            <person name="Novohradska S."/>
            <person name="Ferling I."/>
            <person name="Riege K."/>
            <person name="Groth M."/>
            <person name="Westermann M."/>
            <person name="Marz M."/>
            <person name="Spaller T."/>
            <person name="Winckler T."/>
            <person name="Schaap P."/>
            <person name="Glockner G."/>
        </authorList>
    </citation>
    <scope>NUCLEOTIDE SEQUENCE [LARGE SCALE GENOMIC DNA]</scope>
    <source>
        <strain evidence="1 2">Jena</strain>
    </source>
</reference>
<organism evidence="1 2">
    <name type="scientific">Planoprotostelium fungivorum</name>
    <dbReference type="NCBI Taxonomy" id="1890364"/>
    <lineage>
        <taxon>Eukaryota</taxon>
        <taxon>Amoebozoa</taxon>
        <taxon>Evosea</taxon>
        <taxon>Variosea</taxon>
        <taxon>Cavosteliida</taxon>
        <taxon>Cavosteliaceae</taxon>
        <taxon>Planoprotostelium</taxon>
    </lineage>
</organism>
<evidence type="ECO:0000313" key="1">
    <source>
        <dbReference type="EMBL" id="PRP74782.1"/>
    </source>
</evidence>
<evidence type="ECO:0000313" key="2">
    <source>
        <dbReference type="Proteomes" id="UP000241769"/>
    </source>
</evidence>
<comment type="caution">
    <text evidence="1">The sequence shown here is derived from an EMBL/GenBank/DDBJ whole genome shotgun (WGS) entry which is preliminary data.</text>
</comment>
<name>A0A2P6MSV0_9EUKA</name>
<dbReference type="EMBL" id="MDYQ01000441">
    <property type="protein sequence ID" value="PRP74782.1"/>
    <property type="molecule type" value="Genomic_DNA"/>
</dbReference>
<keyword evidence="2" id="KW-1185">Reference proteome</keyword>
<dbReference type="AlphaFoldDB" id="A0A2P6MSV0"/>
<gene>
    <name evidence="1" type="ORF">PROFUN_06643</name>
</gene>
<protein>
    <submittedName>
        <fullName evidence="1">Uncharacterized protein</fullName>
    </submittedName>
</protein>
<dbReference type="Proteomes" id="UP000241769">
    <property type="component" value="Unassembled WGS sequence"/>
</dbReference>
<dbReference type="InParanoid" id="A0A2P6MSV0"/>
<proteinExistence type="predicted"/>
<accession>A0A2P6MSV0</accession>
<sequence length="53" mass="5896">MGRLKSSVLNTQYDKPKANWILVSSKLTYMILPPLDIVLAEVTMTSLLAESSQ</sequence>